<dbReference type="GO" id="GO:0003735">
    <property type="term" value="F:structural constituent of ribosome"/>
    <property type="evidence" value="ECO:0007669"/>
    <property type="project" value="InterPro"/>
</dbReference>
<evidence type="ECO:0000313" key="6">
    <source>
        <dbReference type="Proteomes" id="UP000655225"/>
    </source>
</evidence>
<evidence type="ECO:0000256" key="1">
    <source>
        <dbReference type="ARBA" id="ARBA00007926"/>
    </source>
</evidence>
<dbReference type="GO" id="GO:0006412">
    <property type="term" value="P:translation"/>
    <property type="evidence" value="ECO:0007669"/>
    <property type="project" value="InterPro"/>
</dbReference>
<dbReference type="PANTHER" id="PTHR10544">
    <property type="entry name" value="60S RIBOSOMAL PROTEIN L28"/>
    <property type="match status" value="1"/>
</dbReference>
<evidence type="ECO:0000259" key="4">
    <source>
        <dbReference type="Pfam" id="PF01778"/>
    </source>
</evidence>
<dbReference type="Pfam" id="PF01778">
    <property type="entry name" value="Ribosomal_L28e"/>
    <property type="match status" value="1"/>
</dbReference>
<keyword evidence="2" id="KW-0689">Ribosomal protein</keyword>
<dbReference type="InterPro" id="IPR002672">
    <property type="entry name" value="Ribosomal_eL28"/>
</dbReference>
<organism evidence="5 6">
    <name type="scientific">Tetracentron sinense</name>
    <name type="common">Spur-leaf</name>
    <dbReference type="NCBI Taxonomy" id="13715"/>
    <lineage>
        <taxon>Eukaryota</taxon>
        <taxon>Viridiplantae</taxon>
        <taxon>Streptophyta</taxon>
        <taxon>Embryophyta</taxon>
        <taxon>Tracheophyta</taxon>
        <taxon>Spermatophyta</taxon>
        <taxon>Magnoliopsida</taxon>
        <taxon>Trochodendrales</taxon>
        <taxon>Trochodendraceae</taxon>
        <taxon>Tetracentron</taxon>
    </lineage>
</organism>
<accession>A0A834YVS9</accession>
<comment type="similarity">
    <text evidence="1">Belongs to the eukaryotic ribosomal protein eL28 family.</text>
</comment>
<feature type="domain" description="Ribosomal eL28/Mak16" evidence="4">
    <location>
        <begin position="8"/>
        <end position="128"/>
    </location>
</feature>
<reference evidence="5 6" key="1">
    <citation type="submission" date="2020-04" db="EMBL/GenBank/DDBJ databases">
        <title>Plant Genome Project.</title>
        <authorList>
            <person name="Zhang R.-G."/>
        </authorList>
    </citation>
    <scope>NUCLEOTIDE SEQUENCE [LARGE SCALE GENOMIC DNA]</scope>
    <source>
        <strain evidence="5">YNK0</strain>
        <tissue evidence="5">Leaf</tissue>
    </source>
</reference>
<dbReference type="OrthoDB" id="338850at2759"/>
<dbReference type="AlphaFoldDB" id="A0A834YVS9"/>
<keyword evidence="3" id="KW-0687">Ribonucleoprotein</keyword>
<dbReference type="InterPro" id="IPR029004">
    <property type="entry name" value="Ribosomal_eL28/Mak16"/>
</dbReference>
<dbReference type="OMA" id="WMIIRNC"/>
<evidence type="ECO:0000313" key="5">
    <source>
        <dbReference type="EMBL" id="KAF8393491.1"/>
    </source>
</evidence>
<protein>
    <recommendedName>
        <fullName evidence="4">Ribosomal eL28/Mak16 domain-containing protein</fullName>
    </recommendedName>
</protein>
<gene>
    <name evidence="5" type="ORF">HHK36_021735</name>
</gene>
<comment type="caution">
    <text evidence="5">The sequence shown here is derived from an EMBL/GenBank/DDBJ whole genome shotgun (WGS) entry which is preliminary data.</text>
</comment>
<name>A0A834YVS9_TETSI</name>
<sequence length="150" mass="16530">MATVPGPLIWEIVKKNNSFLVKEFGNGTASVQFSKECNNLYNVNSYKHSGLANPKTVTIQAGGKDLSVVLATTKTKKQNKPASLLHKSVMKKEFPRMTKAVANQVSDNYYRPDLKDAALARLSAVNRSLKVGKSGAKKRNRQAVKIRGRK</sequence>
<keyword evidence="6" id="KW-1185">Reference proteome</keyword>
<evidence type="ECO:0000256" key="3">
    <source>
        <dbReference type="ARBA" id="ARBA00023274"/>
    </source>
</evidence>
<evidence type="ECO:0000256" key="2">
    <source>
        <dbReference type="ARBA" id="ARBA00022980"/>
    </source>
</evidence>
<proteinExistence type="inferred from homology"/>
<dbReference type="Gene3D" id="3.30.390.110">
    <property type="match status" value="1"/>
</dbReference>
<dbReference type="GO" id="GO:0005840">
    <property type="term" value="C:ribosome"/>
    <property type="evidence" value="ECO:0007669"/>
    <property type="project" value="UniProtKB-KW"/>
</dbReference>
<dbReference type="GO" id="GO:1990904">
    <property type="term" value="C:ribonucleoprotein complex"/>
    <property type="evidence" value="ECO:0007669"/>
    <property type="project" value="UniProtKB-KW"/>
</dbReference>
<dbReference type="FunFam" id="3.30.390.110:FF:000002">
    <property type="entry name" value="60S ribosomal protein L28"/>
    <property type="match status" value="1"/>
</dbReference>
<dbReference type="EMBL" id="JABCRI010000015">
    <property type="protein sequence ID" value="KAF8393491.1"/>
    <property type="molecule type" value="Genomic_DNA"/>
</dbReference>
<dbReference type="Proteomes" id="UP000655225">
    <property type="component" value="Unassembled WGS sequence"/>
</dbReference>